<evidence type="ECO:0000313" key="2">
    <source>
        <dbReference type="EMBL" id="KAF2752548.1"/>
    </source>
</evidence>
<name>A0A6A6VPJ3_9PEZI</name>
<sequence length="59" mass="6302">MTYLESECQVGRQEDSLLIPYTTISSASAASSHTSRQSASLSRVKTTAWFQACSGAGRS</sequence>
<accession>A0A6A6VPJ3</accession>
<dbReference type="EMBL" id="ML996629">
    <property type="protein sequence ID" value="KAF2752439.1"/>
    <property type="molecule type" value="Genomic_DNA"/>
</dbReference>
<organism evidence="2 3">
    <name type="scientific">Pseudovirgaria hyperparasitica</name>
    <dbReference type="NCBI Taxonomy" id="470096"/>
    <lineage>
        <taxon>Eukaryota</taxon>
        <taxon>Fungi</taxon>
        <taxon>Dikarya</taxon>
        <taxon>Ascomycota</taxon>
        <taxon>Pezizomycotina</taxon>
        <taxon>Dothideomycetes</taxon>
        <taxon>Dothideomycetes incertae sedis</taxon>
        <taxon>Acrospermales</taxon>
        <taxon>Acrospermaceae</taxon>
        <taxon>Pseudovirgaria</taxon>
    </lineage>
</organism>
<keyword evidence="3" id="KW-1185">Reference proteome</keyword>
<gene>
    <name evidence="2" type="ORF">EJ05DRAFT_481194</name>
    <name evidence="1" type="ORF">EJ05DRAFT_481294</name>
</gene>
<reference evidence="2" key="1">
    <citation type="journal article" date="2020" name="Stud. Mycol.">
        <title>101 Dothideomycetes genomes: a test case for predicting lifestyles and emergence of pathogens.</title>
        <authorList>
            <person name="Haridas S."/>
            <person name="Albert R."/>
            <person name="Binder M."/>
            <person name="Bloem J."/>
            <person name="Labutti K."/>
            <person name="Salamov A."/>
            <person name="Andreopoulos B."/>
            <person name="Baker S."/>
            <person name="Barry K."/>
            <person name="Bills G."/>
            <person name="Bluhm B."/>
            <person name="Cannon C."/>
            <person name="Castanera R."/>
            <person name="Culley D."/>
            <person name="Daum C."/>
            <person name="Ezra D."/>
            <person name="Gonzalez J."/>
            <person name="Henrissat B."/>
            <person name="Kuo A."/>
            <person name="Liang C."/>
            <person name="Lipzen A."/>
            <person name="Lutzoni F."/>
            <person name="Magnuson J."/>
            <person name="Mondo S."/>
            <person name="Nolan M."/>
            <person name="Ohm R."/>
            <person name="Pangilinan J."/>
            <person name="Park H.-J."/>
            <person name="Ramirez L."/>
            <person name="Alfaro M."/>
            <person name="Sun H."/>
            <person name="Tritt A."/>
            <person name="Yoshinaga Y."/>
            <person name="Zwiers L.-H."/>
            <person name="Turgeon B."/>
            <person name="Goodwin S."/>
            <person name="Spatafora J."/>
            <person name="Crous P."/>
            <person name="Grigoriev I."/>
        </authorList>
    </citation>
    <scope>NUCLEOTIDE SEQUENCE</scope>
    <source>
        <strain evidence="2">CBS 121739</strain>
    </source>
</reference>
<dbReference type="EMBL" id="ML996609">
    <property type="protein sequence ID" value="KAF2752548.1"/>
    <property type="molecule type" value="Genomic_DNA"/>
</dbReference>
<protein>
    <submittedName>
        <fullName evidence="2">Uncharacterized protein</fullName>
    </submittedName>
</protein>
<evidence type="ECO:0000313" key="1">
    <source>
        <dbReference type="EMBL" id="KAF2752439.1"/>
    </source>
</evidence>
<dbReference type="Proteomes" id="UP000799437">
    <property type="component" value="Unassembled WGS sequence"/>
</dbReference>
<evidence type="ECO:0000313" key="3">
    <source>
        <dbReference type="Proteomes" id="UP000799437"/>
    </source>
</evidence>
<proteinExistence type="predicted"/>
<dbReference type="AlphaFoldDB" id="A0A6A6VPJ3"/>
<dbReference type="RefSeq" id="XP_033595006.1">
    <property type="nucleotide sequence ID" value="XM_033745019.1"/>
</dbReference>
<dbReference type="GeneID" id="54486073"/>